<dbReference type="InterPro" id="IPR012677">
    <property type="entry name" value="Nucleotide-bd_a/b_plait_sf"/>
</dbReference>
<evidence type="ECO:0000256" key="4">
    <source>
        <dbReference type="PROSITE-ProRule" id="PRU00176"/>
    </source>
</evidence>
<evidence type="ECO:0000256" key="2">
    <source>
        <dbReference type="ARBA" id="ARBA00022884"/>
    </source>
</evidence>
<dbReference type="PROSITE" id="PS51156">
    <property type="entry name" value="ELM2"/>
    <property type="match status" value="1"/>
</dbReference>
<dbReference type="Pfam" id="PF01448">
    <property type="entry name" value="ELM2"/>
    <property type="match status" value="1"/>
</dbReference>
<dbReference type="PANTHER" id="PTHR24012">
    <property type="entry name" value="RNA BINDING PROTEIN"/>
    <property type="match status" value="1"/>
</dbReference>
<feature type="compositionally biased region" description="Basic and acidic residues" evidence="5">
    <location>
        <begin position="162"/>
        <end position="173"/>
    </location>
</feature>
<feature type="region of interest" description="Disordered" evidence="5">
    <location>
        <begin position="102"/>
        <end position="173"/>
    </location>
</feature>
<dbReference type="InterPro" id="IPR001025">
    <property type="entry name" value="BAH_dom"/>
</dbReference>
<evidence type="ECO:0000313" key="10">
    <source>
        <dbReference type="Proteomes" id="UP001530315"/>
    </source>
</evidence>
<dbReference type="GO" id="GO:0003723">
    <property type="term" value="F:RNA binding"/>
    <property type="evidence" value="ECO:0007669"/>
    <property type="project" value="UniProtKB-UniRule"/>
</dbReference>
<feature type="compositionally biased region" description="Basic and acidic residues" evidence="5">
    <location>
        <begin position="310"/>
        <end position="321"/>
    </location>
</feature>
<feature type="compositionally biased region" description="Basic and acidic residues" evidence="5">
    <location>
        <begin position="945"/>
        <end position="966"/>
    </location>
</feature>
<feature type="domain" description="RRM" evidence="6">
    <location>
        <begin position="23"/>
        <end position="103"/>
    </location>
</feature>
<feature type="compositionally biased region" description="Basic and acidic residues" evidence="5">
    <location>
        <begin position="125"/>
        <end position="154"/>
    </location>
</feature>
<feature type="domain" description="ELM2" evidence="8">
    <location>
        <begin position="1276"/>
        <end position="1397"/>
    </location>
</feature>
<dbReference type="SMART" id="SM00361">
    <property type="entry name" value="RRM_1"/>
    <property type="match status" value="1"/>
</dbReference>
<evidence type="ECO:0000259" key="8">
    <source>
        <dbReference type="PROSITE" id="PS51156"/>
    </source>
</evidence>
<feature type="region of interest" description="Disordered" evidence="5">
    <location>
        <begin position="784"/>
        <end position="966"/>
    </location>
</feature>
<dbReference type="PROSITE" id="PS51038">
    <property type="entry name" value="BAH"/>
    <property type="match status" value="1"/>
</dbReference>
<keyword evidence="2 4" id="KW-0694">RNA-binding</keyword>
<dbReference type="Pfam" id="PF00076">
    <property type="entry name" value="RRM_1"/>
    <property type="match status" value="3"/>
</dbReference>
<gene>
    <name evidence="9" type="ORF">ACHAW5_008063</name>
</gene>
<feature type="domain" description="BAH" evidence="7">
    <location>
        <begin position="1038"/>
        <end position="1203"/>
    </location>
</feature>
<feature type="compositionally biased region" description="Basic and acidic residues" evidence="5">
    <location>
        <begin position="837"/>
        <end position="854"/>
    </location>
</feature>
<feature type="region of interest" description="Disordered" evidence="5">
    <location>
        <begin position="1"/>
        <end position="20"/>
    </location>
</feature>
<feature type="compositionally biased region" description="Basic and acidic residues" evidence="5">
    <location>
        <begin position="815"/>
        <end position="828"/>
    </location>
</feature>
<feature type="compositionally biased region" description="Basic and acidic residues" evidence="5">
    <location>
        <begin position="1477"/>
        <end position="1488"/>
    </location>
</feature>
<dbReference type="InterPro" id="IPR035979">
    <property type="entry name" value="RBD_domain_sf"/>
</dbReference>
<name>A0ABD3Q2I8_9STRA</name>
<proteinExistence type="predicted"/>
<comment type="caution">
    <text evidence="9">The sequence shown here is derived from an EMBL/GenBank/DDBJ whole genome shotgun (WGS) entry which is preliminary data.</text>
</comment>
<evidence type="ECO:0000313" key="9">
    <source>
        <dbReference type="EMBL" id="KAL3793716.1"/>
    </source>
</evidence>
<dbReference type="SMART" id="SM00360">
    <property type="entry name" value="RRM"/>
    <property type="match status" value="4"/>
</dbReference>
<feature type="compositionally biased region" description="Basic and acidic residues" evidence="5">
    <location>
        <begin position="864"/>
        <end position="882"/>
    </location>
</feature>
<feature type="domain" description="RRM" evidence="6">
    <location>
        <begin position="560"/>
        <end position="634"/>
    </location>
</feature>
<evidence type="ECO:0000256" key="5">
    <source>
        <dbReference type="SAM" id="MobiDB-lite"/>
    </source>
</evidence>
<protein>
    <recommendedName>
        <fullName evidence="11">Multiple RNA-binding domain-containing protein 1</fullName>
    </recommendedName>
</protein>
<evidence type="ECO:0000259" key="7">
    <source>
        <dbReference type="PROSITE" id="PS51038"/>
    </source>
</evidence>
<evidence type="ECO:0000259" key="6">
    <source>
        <dbReference type="PROSITE" id="PS50102"/>
    </source>
</evidence>
<reference evidence="9 10" key="1">
    <citation type="submission" date="2024-10" db="EMBL/GenBank/DDBJ databases">
        <title>Updated reference genomes for cyclostephanoid diatoms.</title>
        <authorList>
            <person name="Roberts W.R."/>
            <person name="Alverson A.J."/>
        </authorList>
    </citation>
    <scope>NUCLEOTIDE SEQUENCE [LARGE SCALE GENOMIC DNA]</scope>
    <source>
        <strain evidence="9 10">AJA276-08</strain>
    </source>
</reference>
<dbReference type="InterPro" id="IPR043151">
    <property type="entry name" value="BAH_sf"/>
</dbReference>
<feature type="region of interest" description="Disordered" evidence="5">
    <location>
        <begin position="712"/>
        <end position="731"/>
    </location>
</feature>
<feature type="compositionally biased region" description="Acidic residues" evidence="5">
    <location>
        <begin position="280"/>
        <end position="296"/>
    </location>
</feature>
<feature type="region of interest" description="Disordered" evidence="5">
    <location>
        <begin position="1077"/>
        <end position="1096"/>
    </location>
</feature>
<feature type="compositionally biased region" description="Low complexity" evidence="5">
    <location>
        <begin position="233"/>
        <end position="243"/>
    </location>
</feature>
<dbReference type="SUPFAM" id="SSF54928">
    <property type="entry name" value="RNA-binding domain, RBD"/>
    <property type="match status" value="3"/>
</dbReference>
<evidence type="ECO:0000256" key="1">
    <source>
        <dbReference type="ARBA" id="ARBA00022737"/>
    </source>
</evidence>
<keyword evidence="10" id="KW-1185">Reference proteome</keyword>
<keyword evidence="3" id="KW-0539">Nucleus</keyword>
<evidence type="ECO:0000256" key="3">
    <source>
        <dbReference type="ARBA" id="ARBA00023242"/>
    </source>
</evidence>
<organism evidence="9 10">
    <name type="scientific">Stephanodiscus triporus</name>
    <dbReference type="NCBI Taxonomy" id="2934178"/>
    <lineage>
        <taxon>Eukaryota</taxon>
        <taxon>Sar</taxon>
        <taxon>Stramenopiles</taxon>
        <taxon>Ochrophyta</taxon>
        <taxon>Bacillariophyta</taxon>
        <taxon>Coscinodiscophyceae</taxon>
        <taxon>Thalassiosirophycidae</taxon>
        <taxon>Stephanodiscales</taxon>
        <taxon>Stephanodiscaceae</taxon>
        <taxon>Stephanodiscus</taxon>
    </lineage>
</organism>
<dbReference type="Gene3D" id="3.30.70.330">
    <property type="match status" value="4"/>
</dbReference>
<feature type="compositionally biased region" description="Acidic residues" evidence="5">
    <location>
        <begin position="222"/>
        <end position="232"/>
    </location>
</feature>
<dbReference type="Proteomes" id="UP001530315">
    <property type="component" value="Unassembled WGS sequence"/>
</dbReference>
<accession>A0ABD3Q2I8</accession>
<feature type="region of interest" description="Disordered" evidence="5">
    <location>
        <begin position="205"/>
        <end position="357"/>
    </location>
</feature>
<dbReference type="CDD" id="cd12317">
    <property type="entry name" value="RRM4_RBM19_RRM3_MRD1"/>
    <property type="match status" value="1"/>
</dbReference>
<dbReference type="InterPro" id="IPR003954">
    <property type="entry name" value="RRM_euk-type"/>
</dbReference>
<feature type="region of interest" description="Disordered" evidence="5">
    <location>
        <begin position="1477"/>
        <end position="1517"/>
    </location>
</feature>
<dbReference type="EMBL" id="JALLAZ020000506">
    <property type="protein sequence ID" value="KAL3793716.1"/>
    <property type="molecule type" value="Genomic_DNA"/>
</dbReference>
<feature type="compositionally biased region" description="Basic residues" evidence="5">
    <location>
        <begin position="1083"/>
        <end position="1093"/>
    </location>
</feature>
<dbReference type="PROSITE" id="PS50102">
    <property type="entry name" value="RRM"/>
    <property type="match status" value="3"/>
</dbReference>
<dbReference type="Gene3D" id="2.30.30.490">
    <property type="match status" value="1"/>
</dbReference>
<feature type="compositionally biased region" description="Basic and acidic residues" evidence="5">
    <location>
        <begin position="255"/>
        <end position="277"/>
    </location>
</feature>
<dbReference type="InterPro" id="IPR000504">
    <property type="entry name" value="RRM_dom"/>
</dbReference>
<evidence type="ECO:0008006" key="11">
    <source>
        <dbReference type="Google" id="ProtNLM"/>
    </source>
</evidence>
<sequence length="1640" mass="180262">MTTPTAAATATTTAPSPAPATTTRVCIKNLHPSFDETKLKSHLRTAQPTLLITDCKLLKTSDGRSRKIAFVGFQTPSQAEAAVSYFDRSFAGTARLSVSLAFSTKKKPQQSEYRPWSKHSVGSSRNEKLQQQKQQQQEKEQQRQQEKKNYKVKLDGVAGEDDSLHAGESDEATRKREEFLSAMGMATSGKQGRISKSKFWANDDAIAEPGAVQTNVARPDDATDEDNSDADSDSSVGSSNSSDSESDDGLFDGVVAKKGEKERISSDLDFLRSKQVEADTLADESDNEGNEGDDGSDSSSAPDDSSNDSDISRSNREENGNADKSTGGEKVALQSPSDVPESSIISGEEKDSEVPHQLNGTLVDRLFVRNLPFTTTEEDLFEKFSDFGHVTSVHIPVDDSKRNKGYAFINFERKDDAKLAMDSMDGEDFQGRLIHILPSRPAVDQTNGVDGRDLTYKDRQDLARQKDAEKSSKGWSSSFLRGDAVVDNLSDRLGISKGDILNVKDGISSGNAAVRLALGETHIIAENTAFFEDHGVDVSALETKSNKKDGGGGAPTRSKTMILVKNLPYDTSLEDLTKVFHDIGGDVPHKIVLPPSKSAALVEYGHATDARRAFRKLAYKKFKHVPLYLEWAPMKAEGKQIPPTEDMKVDAPGDIVVKPGFLEDDPSMETADAGASLTVYVKNLNFATSEDQLEQAFTKAGLQPRAVKIPTKAAPMKRHGASLAADSSGGNNDVRRLSMGFGFVEFHRVGIVVADDMMGAVVEDKDQDATENVGILGFGSGVGANPAEGHSKSSESTPAINSPIEPQEGTSLPCRTEESKDGEAREHEPDDEMEESSSAKEDMEIDAIKARANEQDAQDSDESEHDKNSTERNKGLGFNRERRSSKRQRASASNRYSPGEGGGLAYKKPKASNLRATSGPGVTSKDAETKAQPQANGGGDNTKTTVDKNFRHDVGGDEGSPEKSIREWSEPSYRWIGDGANNDATGSSIEYEGVEIDFTHMTTTTWTPRSPFVVRRGDAVMISSDDAPWYDSRRKKSEDIQNSIPIYNDPASRGPGLGALDPFLGVVEKLWEEIEDSSNVGSRQKKKKSKNVKPIRSSSRMMMRTRWFFKKEDLEGIRGSFVVEGARNGRNAKDEVLATMSSRDLVLTDQSDDNVITAIMGKARVVKRKPVDQPIEEDVTDLSGRFICRYNLTFCHADSSGKDAMTVKLCPWTDDIDTFTDFGNVSNPFVSSDPTMTDDDGRNLARNVNNNVAPFSPSSFTMSPRRGVSEGGTFLGKIRIGDNHQADIPPQLDLQRKISFRGLANPPSQRIPTLVWDPATDEGNHVDDFLEEACILLGNRLRTIGLEPFHVVNYIGSLDSKAEAKTPREIDILSLLTELHDCRGDARKAIKRIEDRPERFMTIWNKNDRDKFEASYRIYRDSIRMIANTVGDSKNCKEVVDYQYRFKYCENFRRFMRKKREKAEEIMATVEDRMLNEKIKEDEKRGDNDGDSSSSEEEGKVSASTTDGVGAAGSSLTAVPATRVGPVNSRVRAWFRTGGGGEDAVGATQRRRNVACGLLTQVRERVGDDAYETLARSIKACYSGNQAAENVLREVKSTAEDIMKSHPDLLERFMTFLPKEEKRWTQDVCHYTGTTSRMAS</sequence>
<keyword evidence="1" id="KW-0677">Repeat</keyword>
<feature type="domain" description="RRM" evidence="6">
    <location>
        <begin position="364"/>
        <end position="441"/>
    </location>
</feature>
<dbReference type="InterPro" id="IPR000949">
    <property type="entry name" value="ELM2_dom"/>
</dbReference>